<dbReference type="GO" id="GO:0005576">
    <property type="term" value="C:extracellular region"/>
    <property type="evidence" value="ECO:0007669"/>
    <property type="project" value="InterPro"/>
</dbReference>
<dbReference type="SUPFAM" id="SSF50685">
    <property type="entry name" value="Barwin-like endoglucanases"/>
    <property type="match status" value="1"/>
</dbReference>
<sequence>MAASRCSSTGVGRYGPGRGRRPPQGYVYILSRKLSRFTRTLTTKQIKAQPIMSGRRRSWTIWAPLLASLLLVGLASSSAAGAKVVEEEEDDDGGASKKKPHVNHGKFKADPWTDGHATFYGGRDGSGTTDGGACGYKGELGKDYGELTAAVGPSLYSNGAGCGACYELKGTKGTVVVTATNQAPPPVSGQKGEHFDHTMPAFLKIVPITYRKYVVVVQHFRMHAHHLPIYVQTIDTRICRVACVRQGGIRYTITGNPHYNMVMVTNVGGAGDVVGLSVKGNKRVKWTPMKRSWGQLWTTEVDLTGESLTFRVMTGDHRKATSWHVVPRDWKFDKTYQATKNF</sequence>
<dbReference type="PRINTS" id="PR01226">
    <property type="entry name" value="EXPANSIN"/>
</dbReference>
<evidence type="ECO:0000256" key="4">
    <source>
        <dbReference type="ARBA" id="ARBA00023136"/>
    </source>
</evidence>
<organism evidence="11 12">
    <name type="scientific">Miscanthus lutarioriparius</name>
    <dbReference type="NCBI Taxonomy" id="422564"/>
    <lineage>
        <taxon>Eukaryota</taxon>
        <taxon>Viridiplantae</taxon>
        <taxon>Streptophyta</taxon>
        <taxon>Embryophyta</taxon>
        <taxon>Tracheophyta</taxon>
        <taxon>Spermatophyta</taxon>
        <taxon>Magnoliopsida</taxon>
        <taxon>Liliopsida</taxon>
        <taxon>Poales</taxon>
        <taxon>Poaceae</taxon>
        <taxon>PACMAD clade</taxon>
        <taxon>Panicoideae</taxon>
        <taxon>Andropogonodae</taxon>
        <taxon>Andropogoneae</taxon>
        <taxon>Saccharinae</taxon>
        <taxon>Miscanthus</taxon>
    </lineage>
</organism>
<dbReference type="PRINTS" id="PR01225">
    <property type="entry name" value="EXPANSNFAMLY"/>
</dbReference>
<dbReference type="Proteomes" id="UP000604825">
    <property type="component" value="Unassembled WGS sequence"/>
</dbReference>
<feature type="domain" description="Expansin-like CBD" evidence="10">
    <location>
        <begin position="258"/>
        <end position="338"/>
    </location>
</feature>
<evidence type="ECO:0000256" key="6">
    <source>
        <dbReference type="ARBA" id="ARBA00023316"/>
    </source>
</evidence>
<evidence type="ECO:0000256" key="1">
    <source>
        <dbReference type="ARBA" id="ARBA00005392"/>
    </source>
</evidence>
<evidence type="ECO:0000313" key="12">
    <source>
        <dbReference type="Proteomes" id="UP000604825"/>
    </source>
</evidence>
<evidence type="ECO:0000256" key="3">
    <source>
        <dbReference type="ARBA" id="ARBA00022525"/>
    </source>
</evidence>
<keyword evidence="5" id="KW-0325">Glycoprotein</keyword>
<keyword evidence="2 7" id="KW-0134">Cell wall</keyword>
<dbReference type="PROSITE" id="PS50842">
    <property type="entry name" value="EXPANSIN_EG45"/>
    <property type="match status" value="1"/>
</dbReference>
<comment type="similarity">
    <text evidence="1 7">Belongs to the expansin family. Expansin A subfamily.</text>
</comment>
<dbReference type="InterPro" id="IPR002963">
    <property type="entry name" value="Expansin"/>
</dbReference>
<evidence type="ECO:0000256" key="2">
    <source>
        <dbReference type="ARBA" id="ARBA00022512"/>
    </source>
</evidence>
<evidence type="ECO:0000256" key="5">
    <source>
        <dbReference type="ARBA" id="ARBA00023180"/>
    </source>
</evidence>
<feature type="compositionally biased region" description="Basic residues" evidence="8">
    <location>
        <begin position="96"/>
        <end position="106"/>
    </location>
</feature>
<dbReference type="Gene3D" id="2.60.40.760">
    <property type="entry name" value="Expansin, cellulose-binding-like domain"/>
    <property type="match status" value="1"/>
</dbReference>
<reference evidence="11" key="1">
    <citation type="submission" date="2020-10" db="EMBL/GenBank/DDBJ databases">
        <authorList>
            <person name="Han B."/>
            <person name="Lu T."/>
            <person name="Zhao Q."/>
            <person name="Huang X."/>
            <person name="Zhao Y."/>
        </authorList>
    </citation>
    <scope>NUCLEOTIDE SEQUENCE</scope>
</reference>
<dbReference type="InterPro" id="IPR007117">
    <property type="entry name" value="Expansin_CBD"/>
</dbReference>
<comment type="function">
    <text evidence="7">Causes loosening and extension of plant cell walls by disrupting non-covalent bonding between cellulose microfibrils and matrix glucans. No enzymatic activity has been found.</text>
</comment>
<protein>
    <recommendedName>
        <fullName evidence="7">Expansin</fullName>
    </recommendedName>
</protein>
<dbReference type="EMBL" id="CAJGYO010000004">
    <property type="protein sequence ID" value="CAD6227071.1"/>
    <property type="molecule type" value="Genomic_DNA"/>
</dbReference>
<evidence type="ECO:0000256" key="8">
    <source>
        <dbReference type="SAM" id="MobiDB-lite"/>
    </source>
</evidence>
<dbReference type="Gene3D" id="2.40.40.10">
    <property type="entry name" value="RlpA-like domain"/>
    <property type="match status" value="1"/>
</dbReference>
<evidence type="ECO:0000259" key="9">
    <source>
        <dbReference type="PROSITE" id="PS50842"/>
    </source>
</evidence>
<dbReference type="PROSITE" id="PS50843">
    <property type="entry name" value="EXPANSIN_CBD"/>
    <property type="match status" value="1"/>
</dbReference>
<dbReference type="GO" id="GO:0016020">
    <property type="term" value="C:membrane"/>
    <property type="evidence" value="ECO:0007669"/>
    <property type="project" value="UniProtKB-SubCell"/>
</dbReference>
<dbReference type="InterPro" id="IPR007112">
    <property type="entry name" value="Expansin/allergen_DPBB_dom"/>
</dbReference>
<keyword evidence="4" id="KW-0472">Membrane</keyword>
<name>A0A811NT19_9POAL</name>
<dbReference type="GO" id="GO:0009664">
    <property type="term" value="P:plant-type cell wall organization"/>
    <property type="evidence" value="ECO:0007669"/>
    <property type="project" value="InterPro"/>
</dbReference>
<dbReference type="InterPro" id="IPR036908">
    <property type="entry name" value="RlpA-like_sf"/>
</dbReference>
<comment type="caution">
    <text evidence="11">The sequence shown here is derived from an EMBL/GenBank/DDBJ whole genome shotgun (WGS) entry which is preliminary data.</text>
</comment>
<feature type="region of interest" description="Disordered" evidence="8">
    <location>
        <begin position="85"/>
        <end position="108"/>
    </location>
</feature>
<keyword evidence="6 7" id="KW-0961">Cell wall biogenesis/degradation</keyword>
<evidence type="ECO:0000259" key="10">
    <source>
        <dbReference type="PROSITE" id="PS50843"/>
    </source>
</evidence>
<gene>
    <name evidence="11" type="ORF">NCGR_LOCUS18714</name>
</gene>
<accession>A0A811NT19</accession>
<proteinExistence type="inferred from homology"/>
<evidence type="ECO:0000313" key="11">
    <source>
        <dbReference type="EMBL" id="CAD6227071.1"/>
    </source>
</evidence>
<dbReference type="InterPro" id="IPR036749">
    <property type="entry name" value="Expansin_CBD_sf"/>
</dbReference>
<keyword evidence="12" id="KW-1185">Reference proteome</keyword>
<feature type="domain" description="Expansin-like EG45" evidence="9">
    <location>
        <begin position="131"/>
        <end position="248"/>
    </location>
</feature>
<dbReference type="SMART" id="SM00837">
    <property type="entry name" value="DPBB_1"/>
    <property type="match status" value="1"/>
</dbReference>
<comment type="subcellular location">
    <subcellularLocation>
        <location evidence="7">Secreted</location>
        <location evidence="7">Cell wall</location>
    </subcellularLocation>
    <subcellularLocation>
        <location evidence="7">Membrane</location>
        <topology evidence="7">Peripheral membrane protein</topology>
    </subcellularLocation>
</comment>
<evidence type="ECO:0000256" key="7">
    <source>
        <dbReference type="RuleBase" id="RU365023"/>
    </source>
</evidence>
<keyword evidence="3 7" id="KW-0964">Secreted</keyword>
<dbReference type="InterPro" id="IPR007118">
    <property type="entry name" value="Expan_Lol_pI"/>
</dbReference>
<dbReference type="Pfam" id="PF01357">
    <property type="entry name" value="Expansin_C"/>
    <property type="match status" value="1"/>
</dbReference>
<dbReference type="OrthoDB" id="658711at2759"/>
<dbReference type="AlphaFoldDB" id="A0A811NT19"/>
<dbReference type="SUPFAM" id="SSF49590">
    <property type="entry name" value="PHL pollen allergen"/>
    <property type="match status" value="1"/>
</dbReference>
<dbReference type="PANTHER" id="PTHR31867">
    <property type="entry name" value="EXPANSIN-A15"/>
    <property type="match status" value="1"/>
</dbReference>